<evidence type="ECO:0000313" key="4">
    <source>
        <dbReference type="Proteomes" id="UP000095751"/>
    </source>
</evidence>
<name>A0A1E7F6W4_9STRA</name>
<gene>
    <name evidence="3" type="ORF">FRACYDRAFT_242251</name>
</gene>
<evidence type="ECO:0008006" key="5">
    <source>
        <dbReference type="Google" id="ProtNLM"/>
    </source>
</evidence>
<feature type="compositionally biased region" description="Low complexity" evidence="2">
    <location>
        <begin position="400"/>
        <end position="412"/>
    </location>
</feature>
<dbReference type="KEGG" id="fcy:FRACYDRAFT_242251"/>
<dbReference type="InParanoid" id="A0A1E7F6W4"/>
<feature type="region of interest" description="Disordered" evidence="2">
    <location>
        <begin position="656"/>
        <end position="695"/>
    </location>
</feature>
<dbReference type="OrthoDB" id="192440at2759"/>
<feature type="coiled-coil region" evidence="1">
    <location>
        <begin position="323"/>
        <end position="361"/>
    </location>
</feature>
<keyword evidence="4" id="KW-1185">Reference proteome</keyword>
<organism evidence="3 4">
    <name type="scientific">Fragilariopsis cylindrus CCMP1102</name>
    <dbReference type="NCBI Taxonomy" id="635003"/>
    <lineage>
        <taxon>Eukaryota</taxon>
        <taxon>Sar</taxon>
        <taxon>Stramenopiles</taxon>
        <taxon>Ochrophyta</taxon>
        <taxon>Bacillariophyta</taxon>
        <taxon>Bacillariophyceae</taxon>
        <taxon>Bacillariophycidae</taxon>
        <taxon>Bacillariales</taxon>
        <taxon>Bacillariaceae</taxon>
        <taxon>Fragilariopsis</taxon>
    </lineage>
</organism>
<evidence type="ECO:0000256" key="2">
    <source>
        <dbReference type="SAM" id="MobiDB-lite"/>
    </source>
</evidence>
<dbReference type="EMBL" id="KV784361">
    <property type="protein sequence ID" value="OEU13897.1"/>
    <property type="molecule type" value="Genomic_DNA"/>
</dbReference>
<protein>
    <recommendedName>
        <fullName evidence="5">Transferase-domain-containing protein</fullName>
    </recommendedName>
</protein>
<reference evidence="3 4" key="1">
    <citation type="submission" date="2016-09" db="EMBL/GenBank/DDBJ databases">
        <title>Extensive genetic diversity and differential bi-allelic expression allows diatom success in the polar Southern Ocean.</title>
        <authorList>
            <consortium name="DOE Joint Genome Institute"/>
            <person name="Mock T."/>
            <person name="Otillar R.P."/>
            <person name="Strauss J."/>
            <person name="Dupont C."/>
            <person name="Frickenhaus S."/>
            <person name="Maumus F."/>
            <person name="Mcmullan M."/>
            <person name="Sanges R."/>
            <person name="Schmutz J."/>
            <person name="Toseland A."/>
            <person name="Valas R."/>
            <person name="Veluchamy A."/>
            <person name="Ward B.J."/>
            <person name="Allen A."/>
            <person name="Barry K."/>
            <person name="Falciatore A."/>
            <person name="Ferrante M."/>
            <person name="Fortunato A.E."/>
            <person name="Gloeckner G."/>
            <person name="Gruber A."/>
            <person name="Hipkin R."/>
            <person name="Janech M."/>
            <person name="Kroth P."/>
            <person name="Leese F."/>
            <person name="Lindquist E."/>
            <person name="Lyon B.R."/>
            <person name="Martin J."/>
            <person name="Mayer C."/>
            <person name="Parker M."/>
            <person name="Quesneville H."/>
            <person name="Raymond J."/>
            <person name="Uhlig C."/>
            <person name="Valentin K.U."/>
            <person name="Worden A.Z."/>
            <person name="Armbrust E.V."/>
            <person name="Bowler C."/>
            <person name="Green B."/>
            <person name="Moulton V."/>
            <person name="Van Oosterhout C."/>
            <person name="Grigoriev I."/>
        </authorList>
    </citation>
    <scope>NUCLEOTIDE SEQUENCE [LARGE SCALE GENOMIC DNA]</scope>
    <source>
        <strain evidence="3 4">CCMP1102</strain>
    </source>
</reference>
<evidence type="ECO:0000256" key="1">
    <source>
        <dbReference type="SAM" id="Coils"/>
    </source>
</evidence>
<keyword evidence="1" id="KW-0175">Coiled coil</keyword>
<feature type="region of interest" description="Disordered" evidence="2">
    <location>
        <begin position="376"/>
        <end position="414"/>
    </location>
</feature>
<sequence length="695" mass="79531">MALMLLAGAGYALYKQQQDKEPTKEFKDYELDPAVLRFFNEEKDDDETTTISTKRGFIEFLPSELAMGQYSNSLTTITFYEGDFLKIKSELEYRITEVLQVNPWLGGRLVVKPGEEDLKLWYDPEGNDIPSNIYTCHEPGVIPLQRSTKYRQYKDYLPDYSVCVPPLQGLIGTNHPVFKVTVVPDVIDHHERFAVIVSQSHMIGDAHTYYKIFHMLFHSKENKNNDSNYNTNTNNNNCRRRMINTAPVEHMNPIRRSDVKYHIEKHMGIQEASYIDKAHPNMVDEMVDMVASKIDADNVVNNQKKKKTMLFTVNEKWLKTKTKECIAAKKEELLEKITNKKEELKEKIDTFHKNLENQNTSGDLFFQQDELNRLHHGTATTTTTTTTTRTQSSGSMDGTNSNISSSSISSSSFNEDDEIHPTDVLLSWWFNTSDADIGLIPHHLRKELNVLSEMNAGNYNTPIPYTKPDYKTPYQIHESIKKGKRVFSKYFETPLPRITTGYSFAMGVDWCKHYSGRYWNNNDHSNNEKHQEDGRTNENENDIVDDGIKKDLHVPFFTDSDIAVIPTKMDVCLLFTAKTGRQQHRRRDELDDDDDVGSDDDARIGVLIVATEAICDKIAECGIIDEDIKTNKTAEITSNRRSSYIDFESLSVEPVLSEEELDEDKKEEEDEGVVNTIVGIDNENKNIDGEAAAVD</sequence>
<proteinExistence type="predicted"/>
<dbReference type="AlphaFoldDB" id="A0A1E7F6W4"/>
<feature type="compositionally biased region" description="Low complexity" evidence="2">
    <location>
        <begin position="378"/>
        <end position="390"/>
    </location>
</feature>
<evidence type="ECO:0000313" key="3">
    <source>
        <dbReference type="EMBL" id="OEU13897.1"/>
    </source>
</evidence>
<feature type="compositionally biased region" description="Acidic residues" evidence="2">
    <location>
        <begin position="656"/>
        <end position="672"/>
    </location>
</feature>
<dbReference type="Proteomes" id="UP000095751">
    <property type="component" value="Unassembled WGS sequence"/>
</dbReference>
<accession>A0A1E7F6W4</accession>